<proteinExistence type="predicted"/>
<dbReference type="AlphaFoldDB" id="A0A0A9CRQ1"/>
<name>A0A0A9CRQ1_ARUDO</name>
<sequence>MMTPVVSVEMEVNYFAVTTAHQHIIKLACLLRSFQRAVGTAITALVRSVGDRLAKRRFQHSRLSSNVYSAEMHTMTLALSKRSYLPRVKDLRHGFVGQIVRRYS</sequence>
<accession>A0A0A9CRQ1</accession>
<reference evidence="1" key="1">
    <citation type="submission" date="2014-09" db="EMBL/GenBank/DDBJ databases">
        <authorList>
            <person name="Magalhaes I.L.F."/>
            <person name="Oliveira U."/>
            <person name="Santos F.R."/>
            <person name="Vidigal T.H.D.A."/>
            <person name="Brescovit A.D."/>
            <person name="Santos A.J."/>
        </authorList>
    </citation>
    <scope>NUCLEOTIDE SEQUENCE</scope>
    <source>
        <tissue evidence="1">Shoot tissue taken approximately 20 cm above the soil surface</tissue>
    </source>
</reference>
<protein>
    <submittedName>
        <fullName evidence="1">Uncharacterized protein</fullName>
    </submittedName>
</protein>
<dbReference type="EMBL" id="GBRH01218876">
    <property type="protein sequence ID" value="JAD79019.1"/>
    <property type="molecule type" value="Transcribed_RNA"/>
</dbReference>
<evidence type="ECO:0000313" key="1">
    <source>
        <dbReference type="EMBL" id="JAD79019.1"/>
    </source>
</evidence>
<organism evidence="1">
    <name type="scientific">Arundo donax</name>
    <name type="common">Giant reed</name>
    <name type="synonym">Donax arundinaceus</name>
    <dbReference type="NCBI Taxonomy" id="35708"/>
    <lineage>
        <taxon>Eukaryota</taxon>
        <taxon>Viridiplantae</taxon>
        <taxon>Streptophyta</taxon>
        <taxon>Embryophyta</taxon>
        <taxon>Tracheophyta</taxon>
        <taxon>Spermatophyta</taxon>
        <taxon>Magnoliopsida</taxon>
        <taxon>Liliopsida</taxon>
        <taxon>Poales</taxon>
        <taxon>Poaceae</taxon>
        <taxon>PACMAD clade</taxon>
        <taxon>Arundinoideae</taxon>
        <taxon>Arundineae</taxon>
        <taxon>Arundo</taxon>
    </lineage>
</organism>
<reference evidence="1" key="2">
    <citation type="journal article" date="2015" name="Data Brief">
        <title>Shoot transcriptome of the giant reed, Arundo donax.</title>
        <authorList>
            <person name="Barrero R.A."/>
            <person name="Guerrero F.D."/>
            <person name="Moolhuijzen P."/>
            <person name="Goolsby J.A."/>
            <person name="Tidwell J."/>
            <person name="Bellgard S.E."/>
            <person name="Bellgard M.I."/>
        </authorList>
    </citation>
    <scope>NUCLEOTIDE SEQUENCE</scope>
    <source>
        <tissue evidence="1">Shoot tissue taken approximately 20 cm above the soil surface</tissue>
    </source>
</reference>